<reference evidence="1 2" key="1">
    <citation type="submission" date="2024-05" db="EMBL/GenBank/DDBJ databases">
        <title>Genome sequencing and assembly of Indian major carp, Cirrhinus mrigala (Hamilton, 1822).</title>
        <authorList>
            <person name="Mohindra V."/>
            <person name="Chowdhury L.M."/>
            <person name="Lal K."/>
            <person name="Jena J.K."/>
        </authorList>
    </citation>
    <scope>NUCLEOTIDE SEQUENCE [LARGE SCALE GENOMIC DNA]</scope>
    <source>
        <strain evidence="1">CM1030</strain>
        <tissue evidence="1">Blood</tissue>
    </source>
</reference>
<keyword evidence="2" id="KW-1185">Reference proteome</keyword>
<sequence>MHATAPVPLHFLSMNFSVFPYVSKLSWDFYLISGVRVKRAQIYMPRWDRSHSVTRLHQRKERAEGLLFILNVLLPAETNP</sequence>
<comment type="caution">
    <text evidence="1">The sequence shown here is derived from an EMBL/GenBank/DDBJ whole genome shotgun (WGS) entry which is preliminary data.</text>
</comment>
<dbReference type="EMBL" id="JAMKFB020000007">
    <property type="protein sequence ID" value="KAL0189140.1"/>
    <property type="molecule type" value="Genomic_DNA"/>
</dbReference>
<feature type="non-terminal residue" evidence="1">
    <location>
        <position position="80"/>
    </location>
</feature>
<dbReference type="Proteomes" id="UP001529510">
    <property type="component" value="Unassembled WGS sequence"/>
</dbReference>
<dbReference type="AlphaFoldDB" id="A0ABD0QTP4"/>
<evidence type="ECO:0000313" key="2">
    <source>
        <dbReference type="Proteomes" id="UP001529510"/>
    </source>
</evidence>
<protein>
    <submittedName>
        <fullName evidence="1">Uncharacterized protein</fullName>
    </submittedName>
</protein>
<organism evidence="1 2">
    <name type="scientific">Cirrhinus mrigala</name>
    <name type="common">Mrigala</name>
    <dbReference type="NCBI Taxonomy" id="683832"/>
    <lineage>
        <taxon>Eukaryota</taxon>
        <taxon>Metazoa</taxon>
        <taxon>Chordata</taxon>
        <taxon>Craniata</taxon>
        <taxon>Vertebrata</taxon>
        <taxon>Euteleostomi</taxon>
        <taxon>Actinopterygii</taxon>
        <taxon>Neopterygii</taxon>
        <taxon>Teleostei</taxon>
        <taxon>Ostariophysi</taxon>
        <taxon>Cypriniformes</taxon>
        <taxon>Cyprinidae</taxon>
        <taxon>Labeoninae</taxon>
        <taxon>Labeonini</taxon>
        <taxon>Cirrhinus</taxon>
    </lineage>
</organism>
<proteinExistence type="predicted"/>
<evidence type="ECO:0000313" key="1">
    <source>
        <dbReference type="EMBL" id="KAL0189140.1"/>
    </source>
</evidence>
<gene>
    <name evidence="1" type="ORF">M9458_016239</name>
</gene>
<accession>A0ABD0QTP4</accession>
<name>A0ABD0QTP4_CIRMR</name>